<protein>
    <submittedName>
        <fullName evidence="1">Uncharacterized protein</fullName>
    </submittedName>
</protein>
<evidence type="ECO:0000313" key="2">
    <source>
        <dbReference type="EMBL" id="CAB4188597.1"/>
    </source>
</evidence>
<reference evidence="1" key="1">
    <citation type="submission" date="2020-04" db="EMBL/GenBank/DDBJ databases">
        <authorList>
            <person name="Chiriac C."/>
            <person name="Salcher M."/>
            <person name="Ghai R."/>
            <person name="Kavagutti S V."/>
        </authorList>
    </citation>
    <scope>NUCLEOTIDE SEQUENCE</scope>
</reference>
<dbReference type="EMBL" id="LR797126">
    <property type="protein sequence ID" value="CAB4188597.1"/>
    <property type="molecule type" value="Genomic_DNA"/>
</dbReference>
<organism evidence="1">
    <name type="scientific">uncultured Caudovirales phage</name>
    <dbReference type="NCBI Taxonomy" id="2100421"/>
    <lineage>
        <taxon>Viruses</taxon>
        <taxon>Duplodnaviria</taxon>
        <taxon>Heunggongvirae</taxon>
        <taxon>Uroviricota</taxon>
        <taxon>Caudoviricetes</taxon>
        <taxon>Peduoviridae</taxon>
        <taxon>Maltschvirus</taxon>
        <taxon>Maltschvirus maltsch</taxon>
    </lineage>
</organism>
<accession>A0A6J5MXJ2</accession>
<evidence type="ECO:0000313" key="1">
    <source>
        <dbReference type="EMBL" id="CAB4148379.1"/>
    </source>
</evidence>
<proteinExistence type="predicted"/>
<sequence length="70" mass="8019">MRNMSDPSNRDKTLTPYDQVARMYSLRNPHDPISPERAQAIGVGAIMKLKAKMKSEAECRRMTQLRRASI</sequence>
<gene>
    <name evidence="2" type="ORF">UFOVP1179_49</name>
    <name evidence="1" type="ORF">UFOVP524_3</name>
</gene>
<dbReference type="EMBL" id="LR796505">
    <property type="protein sequence ID" value="CAB4148379.1"/>
    <property type="molecule type" value="Genomic_DNA"/>
</dbReference>
<name>A0A6J5MXJ2_9CAUD</name>